<dbReference type="EMBL" id="HACG01021824">
    <property type="protein sequence ID" value="CEK68689.1"/>
    <property type="molecule type" value="Transcribed_RNA"/>
</dbReference>
<feature type="compositionally biased region" description="Basic residues" evidence="1">
    <location>
        <begin position="140"/>
        <end position="151"/>
    </location>
</feature>
<feature type="region of interest" description="Disordered" evidence="1">
    <location>
        <begin position="227"/>
        <end position="754"/>
    </location>
</feature>
<feature type="region of interest" description="Disordered" evidence="1">
    <location>
        <begin position="1"/>
        <end position="56"/>
    </location>
</feature>
<organism evidence="2">
    <name type="scientific">Arion vulgaris</name>
    <dbReference type="NCBI Taxonomy" id="1028688"/>
    <lineage>
        <taxon>Eukaryota</taxon>
        <taxon>Metazoa</taxon>
        <taxon>Spiralia</taxon>
        <taxon>Lophotrochozoa</taxon>
        <taxon>Mollusca</taxon>
        <taxon>Gastropoda</taxon>
        <taxon>Heterobranchia</taxon>
        <taxon>Euthyneura</taxon>
        <taxon>Panpulmonata</taxon>
        <taxon>Eupulmonata</taxon>
        <taxon>Stylommatophora</taxon>
        <taxon>Helicina</taxon>
        <taxon>Arionoidea</taxon>
        <taxon>Arionidae</taxon>
        <taxon>Arion</taxon>
    </lineage>
</organism>
<feature type="compositionally biased region" description="Basic and acidic residues" evidence="1">
    <location>
        <begin position="19"/>
        <end position="32"/>
    </location>
</feature>
<feature type="compositionally biased region" description="Basic and acidic residues" evidence="1">
    <location>
        <begin position="257"/>
        <end position="271"/>
    </location>
</feature>
<proteinExistence type="predicted"/>
<feature type="compositionally biased region" description="Basic and acidic residues" evidence="1">
    <location>
        <begin position="230"/>
        <end position="250"/>
    </location>
</feature>
<feature type="compositionally biased region" description="Polar residues" evidence="1">
    <location>
        <begin position="1"/>
        <end position="10"/>
    </location>
</feature>
<feature type="compositionally biased region" description="Basic and acidic residues" evidence="1">
    <location>
        <begin position="542"/>
        <end position="557"/>
    </location>
</feature>
<feature type="compositionally biased region" description="Low complexity" evidence="1">
    <location>
        <begin position="452"/>
        <end position="463"/>
    </location>
</feature>
<feature type="compositionally biased region" description="Polar residues" evidence="1">
    <location>
        <begin position="345"/>
        <end position="354"/>
    </location>
</feature>
<feature type="compositionally biased region" description="Basic and acidic residues" evidence="1">
    <location>
        <begin position="303"/>
        <end position="313"/>
    </location>
</feature>
<sequence length="754" mass="83581">FPNMKGTETQLKVELSQENGDKEDVNAGDKRPASMSTPDLPASKRPRFGNSNLPEEAGHSQYEMTCVFMGPNGVLTTRQGCQGRLPEPRMPPPNQRTLTEGANKENSGKTKDSSGGTKISVSVGGIGVETLTSSKSESKKNKRSPQKKKMSHQQGTKTSEEMGKVMKKSLANKTFDGTGKELSKKSLSKVSLDGVGKEIGKKSVSSKAAAKFLKKLKLSKKSAKLFSKSKVKDQKATDFPKDGISPEKIKKLVTHPNVEEGKRKKEKKSVEIVDSDEELRNLSSPSTTRVPSPEQTINTDAEGGAKMKARLEAIDDSINTVLREGPTKEGKVRRRKKKQVKSEETVNGNLTVKNQVDGKPQEPKIKRKPGRPPKIQKPPEPPPPVDVKPFVSDKYSSEELQVYEFNDSPPDISISSRRPSAAESVASVVPSLPPPPPAPPQPIIKHEPAMPTTKHTTTSSSSSHKFHKRIEPEDDLFAPEIKIESRVDSDSQSIKPFKLEMNKEKEKQKALDEKKERVEEEKVSQKNKDEKGDRRKDRKEKHKDVKERSRDDKEKHKEKEHRKERKEKKDKEKKNRHKLKDYEKEKENDKRKQRVKQESRESRESSPAIGVGVKLKIKIGGSAGTPTSMMVTGESSSPASPATNLGSKRESMSPPRVVPKLYISKKGQGLEDKSKKVNKPSQRGNSNRHKKSPLAVVSVKSHQAVSPSSRKTSPSPQSTPITRKTPTPPPHQKSVNKGLHSQHSKGDSQHSKSD</sequence>
<evidence type="ECO:0000313" key="2">
    <source>
        <dbReference type="EMBL" id="CEK68689.1"/>
    </source>
</evidence>
<feature type="compositionally biased region" description="Basic and acidic residues" evidence="1">
    <location>
        <begin position="102"/>
        <end position="112"/>
    </location>
</feature>
<evidence type="ECO:0000256" key="1">
    <source>
        <dbReference type="SAM" id="MobiDB-lite"/>
    </source>
</evidence>
<feature type="region of interest" description="Disordered" evidence="1">
    <location>
        <begin position="75"/>
        <end position="189"/>
    </location>
</feature>
<feature type="non-terminal residue" evidence="2">
    <location>
        <position position="1"/>
    </location>
</feature>
<feature type="compositionally biased region" description="Polar residues" evidence="1">
    <location>
        <begin position="700"/>
        <end position="718"/>
    </location>
</feature>
<gene>
    <name evidence="2" type="primary">ORF67274</name>
</gene>
<feature type="compositionally biased region" description="Low complexity" evidence="1">
    <location>
        <begin position="609"/>
        <end position="620"/>
    </location>
</feature>
<protein>
    <submittedName>
        <fullName evidence="2">Uncharacterized protein</fullName>
    </submittedName>
</protein>
<feature type="compositionally biased region" description="Basic and acidic residues" evidence="1">
    <location>
        <begin position="497"/>
        <end position="535"/>
    </location>
</feature>
<reference evidence="2" key="1">
    <citation type="submission" date="2014-12" db="EMBL/GenBank/DDBJ databases">
        <title>Insight into the proteome of Arion vulgaris.</title>
        <authorList>
            <person name="Aradska J."/>
            <person name="Bulat T."/>
            <person name="Smidak R."/>
            <person name="Sarate P."/>
            <person name="Gangsoo J."/>
            <person name="Sialana F."/>
            <person name="Bilban M."/>
            <person name="Lubec G."/>
        </authorList>
    </citation>
    <scope>NUCLEOTIDE SEQUENCE</scope>
    <source>
        <tissue evidence="2">Skin</tissue>
    </source>
</reference>
<feature type="compositionally biased region" description="Polar residues" evidence="1">
    <location>
        <begin position="624"/>
        <end position="646"/>
    </location>
</feature>
<feature type="non-terminal residue" evidence="2">
    <location>
        <position position="754"/>
    </location>
</feature>
<feature type="compositionally biased region" description="Pro residues" evidence="1">
    <location>
        <begin position="375"/>
        <end position="386"/>
    </location>
</feature>
<feature type="compositionally biased region" description="Polar residues" evidence="1">
    <location>
        <begin position="281"/>
        <end position="299"/>
    </location>
</feature>
<feature type="compositionally biased region" description="Basic and acidic residues" evidence="1">
    <location>
        <begin position="580"/>
        <end position="604"/>
    </location>
</feature>
<accession>A0A0B6ZJ86</accession>
<feature type="compositionally biased region" description="Pro residues" evidence="1">
    <location>
        <begin position="431"/>
        <end position="442"/>
    </location>
</feature>
<name>A0A0B6ZJ86_9EUPU</name>
<feature type="compositionally biased region" description="Basic and acidic residues" evidence="1">
    <location>
        <begin position="744"/>
        <end position="754"/>
    </location>
</feature>
<dbReference type="AlphaFoldDB" id="A0A0B6ZJ86"/>
<feature type="compositionally biased region" description="Low complexity" evidence="1">
    <location>
        <begin position="407"/>
        <end position="430"/>
    </location>
</feature>